<dbReference type="InterPro" id="IPR008971">
    <property type="entry name" value="HSP40/DnaJ_pept-bd"/>
</dbReference>
<proteinExistence type="predicted"/>
<dbReference type="AlphaFoldDB" id="A0A6F8ZGN8"/>
<organism evidence="4 5">
    <name type="scientific">Candidatus Hydrogenisulfobacillus filiaventi</name>
    <dbReference type="NCBI Taxonomy" id="2707344"/>
    <lineage>
        <taxon>Bacteria</taxon>
        <taxon>Bacillati</taxon>
        <taxon>Bacillota</taxon>
        <taxon>Clostridia</taxon>
        <taxon>Eubacteriales</taxon>
        <taxon>Clostridiales Family XVII. Incertae Sedis</taxon>
        <taxon>Candidatus Hydrogenisulfobacillus</taxon>
    </lineage>
</organism>
<dbReference type="EMBL" id="LR778114">
    <property type="protein sequence ID" value="CAB1129155.1"/>
    <property type="molecule type" value="Genomic_DNA"/>
</dbReference>
<keyword evidence="1" id="KW-0235">DNA replication</keyword>
<keyword evidence="5" id="KW-1185">Reference proteome</keyword>
<dbReference type="SUPFAM" id="SSF49493">
    <property type="entry name" value="HSP40/DnaJ peptide-binding domain"/>
    <property type="match status" value="2"/>
</dbReference>
<dbReference type="FunFam" id="2.60.260.20:FF:000013">
    <property type="entry name" value="DnaJ subfamily B member 11"/>
    <property type="match status" value="1"/>
</dbReference>
<dbReference type="Proteomes" id="UP000503399">
    <property type="component" value="Chromosome"/>
</dbReference>
<dbReference type="CDD" id="cd06257">
    <property type="entry name" value="DnaJ"/>
    <property type="match status" value="1"/>
</dbReference>
<dbReference type="PANTHER" id="PTHR43096">
    <property type="entry name" value="DNAJ HOMOLOG 1, MITOCHONDRIAL-RELATED"/>
    <property type="match status" value="1"/>
</dbReference>
<sequence>MAATGAGIKDYYRILGISPDADAKTIKSAYRKLARQYHPDVNKTREAEERFKEINEAYEVLSDPERRAKYDRLRQGFAEQEARSRGPGYQRVRTGWTTMGGPGGIDFDLGEFSSLFEDLFTGTTRPRPEPAHVPEQTVTLTLEQVMTGTTVKLTVEKSVPCPVCHGRDPHCPRCSGVGRVVTPQSFDVTVPPGVESGNVIRVGNHARLRVEVAPHPRFRRQGADLRARMTVPVPLAATGGELTVRPLTGPPLSVRIPPHTNSGQVLRLKGQGLPRRGGGRGDLLLEVNLRFPEPFTAREDELYRQLAAEPHRETGGGELHAD</sequence>
<accession>A0A6F8ZGN8</accession>
<evidence type="ECO:0000313" key="5">
    <source>
        <dbReference type="Proteomes" id="UP000503399"/>
    </source>
</evidence>
<feature type="domain" description="J" evidence="3">
    <location>
        <begin position="10"/>
        <end position="74"/>
    </location>
</feature>
<dbReference type="Gene3D" id="2.60.260.20">
    <property type="entry name" value="Urease metallochaperone UreE, N-terminal domain"/>
    <property type="match status" value="2"/>
</dbReference>
<dbReference type="GO" id="GO:0042026">
    <property type="term" value="P:protein refolding"/>
    <property type="evidence" value="ECO:0007669"/>
    <property type="project" value="TreeGrafter"/>
</dbReference>
<dbReference type="SMART" id="SM00271">
    <property type="entry name" value="DnaJ"/>
    <property type="match status" value="1"/>
</dbReference>
<dbReference type="Gene3D" id="1.10.287.110">
    <property type="entry name" value="DnaJ domain"/>
    <property type="match status" value="1"/>
</dbReference>
<evidence type="ECO:0000256" key="2">
    <source>
        <dbReference type="ARBA" id="ARBA00023186"/>
    </source>
</evidence>
<gene>
    <name evidence="4" type="ORF">R50_1654</name>
</gene>
<dbReference type="GO" id="GO:0005737">
    <property type="term" value="C:cytoplasm"/>
    <property type="evidence" value="ECO:0007669"/>
    <property type="project" value="TreeGrafter"/>
</dbReference>
<dbReference type="PANTHER" id="PTHR43096:SF52">
    <property type="entry name" value="DNAJ HOMOLOG 1, MITOCHONDRIAL-RELATED"/>
    <property type="match status" value="1"/>
</dbReference>
<dbReference type="InterPro" id="IPR002939">
    <property type="entry name" value="DnaJ_C"/>
</dbReference>
<dbReference type="PRINTS" id="PR00625">
    <property type="entry name" value="JDOMAIN"/>
</dbReference>
<dbReference type="InterPro" id="IPR036869">
    <property type="entry name" value="J_dom_sf"/>
</dbReference>
<dbReference type="PROSITE" id="PS50076">
    <property type="entry name" value="DNAJ_2"/>
    <property type="match status" value="1"/>
</dbReference>
<name>A0A6F8ZGN8_9FIRM</name>
<dbReference type="InterPro" id="IPR001623">
    <property type="entry name" value="DnaJ_domain"/>
</dbReference>
<dbReference type="InterPro" id="IPR018253">
    <property type="entry name" value="DnaJ_domain_CS"/>
</dbReference>
<dbReference type="Pfam" id="PF01556">
    <property type="entry name" value="DnaJ_C"/>
    <property type="match status" value="1"/>
</dbReference>
<dbReference type="KEGG" id="hfv:R50_1654"/>
<reference evidence="4 5" key="1">
    <citation type="submission" date="2020-02" db="EMBL/GenBank/DDBJ databases">
        <authorList>
            <person name="Hogendoorn C."/>
        </authorList>
    </citation>
    <scope>NUCLEOTIDE SEQUENCE [LARGE SCALE GENOMIC DNA]</scope>
    <source>
        <strain evidence="4">R501</strain>
    </source>
</reference>
<dbReference type="Pfam" id="PF00226">
    <property type="entry name" value="DnaJ"/>
    <property type="match status" value="1"/>
</dbReference>
<dbReference type="PROSITE" id="PS00636">
    <property type="entry name" value="DNAJ_1"/>
    <property type="match status" value="1"/>
</dbReference>
<dbReference type="CDD" id="cd10747">
    <property type="entry name" value="DnaJ_C"/>
    <property type="match status" value="1"/>
</dbReference>
<protein>
    <submittedName>
        <fullName evidence="4">Molecular chaperone DnaJ</fullName>
    </submittedName>
</protein>
<evidence type="ECO:0000256" key="1">
    <source>
        <dbReference type="ARBA" id="ARBA00022705"/>
    </source>
</evidence>
<keyword evidence="2" id="KW-0143">Chaperone</keyword>
<dbReference type="GO" id="GO:0006260">
    <property type="term" value="P:DNA replication"/>
    <property type="evidence" value="ECO:0007669"/>
    <property type="project" value="UniProtKB-KW"/>
</dbReference>
<dbReference type="SUPFAM" id="SSF46565">
    <property type="entry name" value="Chaperone J-domain"/>
    <property type="match status" value="1"/>
</dbReference>
<evidence type="ECO:0000313" key="4">
    <source>
        <dbReference type="EMBL" id="CAB1129155.1"/>
    </source>
</evidence>
<evidence type="ECO:0000259" key="3">
    <source>
        <dbReference type="PROSITE" id="PS50076"/>
    </source>
</evidence>
<dbReference type="GO" id="GO:0051082">
    <property type="term" value="F:unfolded protein binding"/>
    <property type="evidence" value="ECO:0007669"/>
    <property type="project" value="InterPro"/>
</dbReference>